<dbReference type="PANTHER" id="PTHR42034:SF1">
    <property type="entry name" value="CONDENSATION DOMAIN-CONTAINING PROTEIN"/>
    <property type="match status" value="1"/>
</dbReference>
<dbReference type="Proteomes" id="UP000245768">
    <property type="component" value="Unassembled WGS sequence"/>
</dbReference>
<evidence type="ECO:0000313" key="2">
    <source>
        <dbReference type="Proteomes" id="UP000245768"/>
    </source>
</evidence>
<gene>
    <name evidence="1" type="ORF">FA10DRAFT_245522</name>
</gene>
<protein>
    <recommendedName>
        <fullName evidence="3">CoA-dependent acyltransferase</fullName>
    </recommendedName>
</protein>
<dbReference type="InParanoid" id="A0A316YG58"/>
<sequence>MGDRTDAPPRYESEYDWVKCERDGKTHWARPLDGTATFLVHWQSRFHAESDLLTSCLLERSDGQPLELRIEHVQRAWRLMRFKFPVVGVRVVERSAMGLADVEMPRCLKGKVNLNKCISYQVLEHDDEIRQWAVSRVIDHSGDSPARLDDEDEGDEFYRWARAKPAEPKNNVDGMLVHFWPGKRPRIALEQSHTISDGLACLTVVDELLTMISQTLVQQADDPVKWGEEVRRLPPAVQDAIADQPESWDISPEEKKRLQKYNENRLNSQSASSSLFDRFGVAVYKQTLKNNTAKSAVVSKVLNKPLVSLVRGIVESGEAYPIGLLPPSKEPFKGRRTFNDFCSRKLSNEALQHLLTRLRSEKTTVAPFLESCIAFATTYVRRQRSLPPTKDGWDDEKKVHALFANPVSRRFLFREDHRRYMGDAQSGFPTQIPVKKLRWPEECLSSSENAPEINEAVLSKVFVVSRELGLQYKAGKEDKDWYKLLKATMFDAMQTEYLLVRDEAFYPSNPWFTSLGRMDDTLRPRRPLGESGELVATCPRFVVRVGRAQPTIQAYTYAQEGMTLQMLWPQWWYDLEQSPGRFKLKRGKRVEGLHDESILKPWFDTFCRIIEASAASASAPNGSANPT</sequence>
<dbReference type="RefSeq" id="XP_025374806.1">
    <property type="nucleotide sequence ID" value="XM_025519380.1"/>
</dbReference>
<evidence type="ECO:0008006" key="3">
    <source>
        <dbReference type="Google" id="ProtNLM"/>
    </source>
</evidence>
<dbReference type="OrthoDB" id="2548233at2759"/>
<dbReference type="GeneID" id="37041296"/>
<reference evidence="1 2" key="1">
    <citation type="journal article" date="2018" name="Mol. Biol. Evol.">
        <title>Broad Genomic Sampling Reveals a Smut Pathogenic Ancestry of the Fungal Clade Ustilaginomycotina.</title>
        <authorList>
            <person name="Kijpornyongpan T."/>
            <person name="Mondo S.J."/>
            <person name="Barry K."/>
            <person name="Sandor L."/>
            <person name="Lee J."/>
            <person name="Lipzen A."/>
            <person name="Pangilinan J."/>
            <person name="LaButti K."/>
            <person name="Hainaut M."/>
            <person name="Henrissat B."/>
            <person name="Grigoriev I.V."/>
            <person name="Spatafora J.W."/>
            <person name="Aime M.C."/>
        </authorList>
    </citation>
    <scope>NUCLEOTIDE SEQUENCE [LARGE SCALE GENOMIC DNA]</scope>
    <source>
        <strain evidence="1 2">MCA 4198</strain>
    </source>
</reference>
<dbReference type="PANTHER" id="PTHR42034">
    <property type="entry name" value="CHROMOSOME 7, WHOLE GENOME SHOTGUN SEQUENCE-RELATED"/>
    <property type="match status" value="1"/>
</dbReference>
<dbReference type="EMBL" id="KZ819640">
    <property type="protein sequence ID" value="PWN87608.1"/>
    <property type="molecule type" value="Genomic_DNA"/>
</dbReference>
<organism evidence="1 2">
    <name type="scientific">Acaromyces ingoldii</name>
    <dbReference type="NCBI Taxonomy" id="215250"/>
    <lineage>
        <taxon>Eukaryota</taxon>
        <taxon>Fungi</taxon>
        <taxon>Dikarya</taxon>
        <taxon>Basidiomycota</taxon>
        <taxon>Ustilaginomycotina</taxon>
        <taxon>Exobasidiomycetes</taxon>
        <taxon>Exobasidiales</taxon>
        <taxon>Cryptobasidiaceae</taxon>
        <taxon>Acaromyces</taxon>
    </lineage>
</organism>
<evidence type="ECO:0000313" key="1">
    <source>
        <dbReference type="EMBL" id="PWN87608.1"/>
    </source>
</evidence>
<dbReference type="InterPro" id="IPR023213">
    <property type="entry name" value="CAT-like_dom_sf"/>
</dbReference>
<dbReference type="Gene3D" id="3.30.559.10">
    <property type="entry name" value="Chloramphenicol acetyltransferase-like domain"/>
    <property type="match status" value="1"/>
</dbReference>
<dbReference type="AlphaFoldDB" id="A0A316YG58"/>
<proteinExistence type="predicted"/>
<name>A0A316YG58_9BASI</name>
<keyword evidence="2" id="KW-1185">Reference proteome</keyword>
<accession>A0A316YG58</accession>